<dbReference type="Proteomes" id="UP000230002">
    <property type="component" value="Unassembled WGS sequence"/>
</dbReference>
<organism evidence="2 3">
    <name type="scientific">Ganoderma sinense ZZ0214-1</name>
    <dbReference type="NCBI Taxonomy" id="1077348"/>
    <lineage>
        <taxon>Eukaryota</taxon>
        <taxon>Fungi</taxon>
        <taxon>Dikarya</taxon>
        <taxon>Basidiomycota</taxon>
        <taxon>Agaricomycotina</taxon>
        <taxon>Agaricomycetes</taxon>
        <taxon>Polyporales</taxon>
        <taxon>Polyporaceae</taxon>
        <taxon>Ganoderma</taxon>
    </lineage>
</organism>
<protein>
    <recommendedName>
        <fullName evidence="1">DUF8212 domain-containing protein</fullName>
    </recommendedName>
</protein>
<dbReference type="AlphaFoldDB" id="A0A2G8SNY0"/>
<proteinExistence type="predicted"/>
<gene>
    <name evidence="2" type="ORF">GSI_02187</name>
</gene>
<name>A0A2G8SNY0_9APHY</name>
<comment type="caution">
    <text evidence="2">The sequence shown here is derived from an EMBL/GenBank/DDBJ whole genome shotgun (WGS) entry which is preliminary data.</text>
</comment>
<feature type="domain" description="DUF8212" evidence="1">
    <location>
        <begin position="7"/>
        <end position="95"/>
    </location>
</feature>
<keyword evidence="3" id="KW-1185">Reference proteome</keyword>
<dbReference type="InterPro" id="IPR058525">
    <property type="entry name" value="DUF8212"/>
</dbReference>
<accession>A0A2G8SNY0</accession>
<evidence type="ECO:0000259" key="1">
    <source>
        <dbReference type="Pfam" id="PF26640"/>
    </source>
</evidence>
<sequence length="183" mass="20642">METEAELKEERKPWQWHLALLNCEHAELPGHHLGRVCLITPSDSSDVEVLSPGCVRMLSGSNIRLFPLSPDTIEQCHRAKRIELTRKTVYISHPHTLQGDGMAFTIDAIVEVSRPLLARSSDEKRQQQAFASRTVSWSDSHAWLSQLIDKSVALDGEDADKMTVNLSLKLATRELCFLEVELQ</sequence>
<evidence type="ECO:0000313" key="3">
    <source>
        <dbReference type="Proteomes" id="UP000230002"/>
    </source>
</evidence>
<dbReference type="STRING" id="1077348.A0A2G8SNY0"/>
<dbReference type="EMBL" id="AYKW01000003">
    <property type="protein sequence ID" value="PIL35460.1"/>
    <property type="molecule type" value="Genomic_DNA"/>
</dbReference>
<reference evidence="2 3" key="1">
    <citation type="journal article" date="2015" name="Sci. Rep.">
        <title>Chromosome-level genome map provides insights into diverse defense mechanisms in the medicinal fungus Ganoderma sinense.</title>
        <authorList>
            <person name="Zhu Y."/>
            <person name="Xu J."/>
            <person name="Sun C."/>
            <person name="Zhou S."/>
            <person name="Xu H."/>
            <person name="Nelson D.R."/>
            <person name="Qian J."/>
            <person name="Song J."/>
            <person name="Luo H."/>
            <person name="Xiang L."/>
            <person name="Li Y."/>
            <person name="Xu Z."/>
            <person name="Ji A."/>
            <person name="Wang L."/>
            <person name="Lu S."/>
            <person name="Hayward A."/>
            <person name="Sun W."/>
            <person name="Li X."/>
            <person name="Schwartz D.C."/>
            <person name="Wang Y."/>
            <person name="Chen S."/>
        </authorList>
    </citation>
    <scope>NUCLEOTIDE SEQUENCE [LARGE SCALE GENOMIC DNA]</scope>
    <source>
        <strain evidence="2 3">ZZ0214-1</strain>
    </source>
</reference>
<evidence type="ECO:0000313" key="2">
    <source>
        <dbReference type="EMBL" id="PIL35460.1"/>
    </source>
</evidence>
<dbReference type="Pfam" id="PF26640">
    <property type="entry name" value="DUF8212"/>
    <property type="match status" value="1"/>
</dbReference>